<evidence type="ECO:0000313" key="2">
    <source>
        <dbReference type="EMBL" id="KJZ75330.1"/>
    </source>
</evidence>
<gene>
    <name evidence="2" type="ORF">HIM_05256</name>
</gene>
<dbReference type="Gene3D" id="2.170.15.10">
    <property type="entry name" value="Proaerolysin, chain A, domain 3"/>
    <property type="match status" value="1"/>
</dbReference>
<dbReference type="Proteomes" id="UP000054481">
    <property type="component" value="Unassembled WGS sequence"/>
</dbReference>
<dbReference type="OrthoDB" id="4915504at2759"/>
<dbReference type="AlphaFoldDB" id="A0A0F7ZPD9"/>
<name>A0A0F7ZPD9_9HYPO</name>
<dbReference type="SUPFAM" id="SSF56973">
    <property type="entry name" value="Aerolisin/ETX pore-forming domain"/>
    <property type="match status" value="1"/>
</dbReference>
<keyword evidence="1" id="KW-0732">Signal</keyword>
<dbReference type="EMBL" id="KQ030518">
    <property type="protein sequence ID" value="KJZ75330.1"/>
    <property type="molecule type" value="Genomic_DNA"/>
</dbReference>
<sequence>MALLQGMTLAVLATGALSRVIPATTTSAFINDAVPEINGSTRPGLLHLSADKPKILDRRIEQILAQIAAKPTVRGPAPFFNSPTTDEPTCFQHWNDCARTQFWSHHLLVEAHNATGSVFSSLEKEVDNNSPQDVKIEVTETHAVIDGTTTGWKIGGKATAGFGKSGVASGGIEVSTEYSSLHNQQDTWTESIKYSYSCPPWSVCRIETLTFNVNIMGTCEETGYLQCAPLIPSLWHSDYTWSACDIPSALSCNQYTAFGNKYCPKPKRPCSVSTPIFNEDGKEPFAITAFIAYDSDDLRSPQTIRVLNDMGEI</sequence>
<feature type="signal peptide" evidence="1">
    <location>
        <begin position="1"/>
        <end position="18"/>
    </location>
</feature>
<evidence type="ECO:0000256" key="1">
    <source>
        <dbReference type="SAM" id="SignalP"/>
    </source>
</evidence>
<keyword evidence="3" id="KW-1185">Reference proteome</keyword>
<reference evidence="2 3" key="1">
    <citation type="journal article" date="2014" name="Genome Biol. Evol.">
        <title>Comparative genomics and transcriptomics analyses reveal divergent lifestyle features of nematode endoparasitic fungus Hirsutella minnesotensis.</title>
        <authorList>
            <person name="Lai Y."/>
            <person name="Liu K."/>
            <person name="Zhang X."/>
            <person name="Zhang X."/>
            <person name="Li K."/>
            <person name="Wang N."/>
            <person name="Shu C."/>
            <person name="Wu Y."/>
            <person name="Wang C."/>
            <person name="Bushley K.E."/>
            <person name="Xiang M."/>
            <person name="Liu X."/>
        </authorList>
    </citation>
    <scope>NUCLEOTIDE SEQUENCE [LARGE SCALE GENOMIC DNA]</scope>
    <source>
        <strain evidence="2 3">3608</strain>
    </source>
</reference>
<proteinExistence type="predicted"/>
<accession>A0A0F7ZPD9</accession>
<protein>
    <submittedName>
        <fullName evidence="2">Uncharacterized protein</fullName>
    </submittedName>
</protein>
<organism evidence="2 3">
    <name type="scientific">Hirsutella minnesotensis 3608</name>
    <dbReference type="NCBI Taxonomy" id="1043627"/>
    <lineage>
        <taxon>Eukaryota</taxon>
        <taxon>Fungi</taxon>
        <taxon>Dikarya</taxon>
        <taxon>Ascomycota</taxon>
        <taxon>Pezizomycotina</taxon>
        <taxon>Sordariomycetes</taxon>
        <taxon>Hypocreomycetidae</taxon>
        <taxon>Hypocreales</taxon>
        <taxon>Ophiocordycipitaceae</taxon>
        <taxon>Hirsutella</taxon>
    </lineage>
</organism>
<evidence type="ECO:0000313" key="3">
    <source>
        <dbReference type="Proteomes" id="UP000054481"/>
    </source>
</evidence>
<feature type="chain" id="PRO_5002525972" evidence="1">
    <location>
        <begin position="19"/>
        <end position="313"/>
    </location>
</feature>